<evidence type="ECO:0000256" key="1">
    <source>
        <dbReference type="ARBA" id="ARBA00008903"/>
    </source>
</evidence>
<protein>
    <submittedName>
        <fullName evidence="2">Ornithine cyclodeaminase family protein</fullName>
    </submittedName>
</protein>
<evidence type="ECO:0000313" key="2">
    <source>
        <dbReference type="EMBL" id="QIV80251.1"/>
    </source>
</evidence>
<dbReference type="SUPFAM" id="SSF51735">
    <property type="entry name" value="NAD(P)-binding Rossmann-fold domains"/>
    <property type="match status" value="1"/>
</dbReference>
<comment type="similarity">
    <text evidence="1">Belongs to the ornithine cyclodeaminase/mu-crystallin family.</text>
</comment>
<dbReference type="Pfam" id="PF02423">
    <property type="entry name" value="OCD_Mu_crystall"/>
    <property type="match status" value="1"/>
</dbReference>
<dbReference type="PANTHER" id="PTHR13812">
    <property type="entry name" value="KETIMINE REDUCTASE MU-CRYSTALLIN"/>
    <property type="match status" value="1"/>
</dbReference>
<dbReference type="KEGG" id="mfre:EXE63_04535"/>
<dbReference type="PIRSF" id="PIRSF001439">
    <property type="entry name" value="CryM"/>
    <property type="match status" value="1"/>
</dbReference>
<accession>A0A6H0S0M4</accession>
<dbReference type="PANTHER" id="PTHR13812:SF19">
    <property type="entry name" value="KETIMINE REDUCTASE MU-CRYSTALLIN"/>
    <property type="match status" value="1"/>
</dbReference>
<dbReference type="RefSeq" id="WP_168140979.1">
    <property type="nucleotide sequence ID" value="NZ_CP038799.1"/>
</dbReference>
<dbReference type="AlphaFoldDB" id="A0A6H0S0M4"/>
<reference evidence="2 3" key="1">
    <citation type="submission" date="2019-04" db="EMBL/GenBank/DDBJ databases">
        <title>Draft, Whole-Genome Sequence of the Anthracene-degrading Mycobacterium frederiksbergense LB501T, Isolated from a Polycyclic Aromatic Hydrocarbon (PAH)-Contaminated Soil.</title>
        <authorList>
            <person name="Augelletti F."/>
        </authorList>
    </citation>
    <scope>NUCLEOTIDE SEQUENCE [LARGE SCALE GENOMIC DNA]</scope>
    <source>
        <strain evidence="2 3">LB 501T</strain>
    </source>
</reference>
<dbReference type="EMBL" id="CP038799">
    <property type="protein sequence ID" value="QIV80251.1"/>
    <property type="molecule type" value="Genomic_DNA"/>
</dbReference>
<dbReference type="FunFam" id="3.40.50.720:FF:000311">
    <property type="entry name" value="Ornithine cyclodeaminase"/>
    <property type="match status" value="1"/>
</dbReference>
<dbReference type="Gene3D" id="3.40.50.720">
    <property type="entry name" value="NAD(P)-binding Rossmann-like Domain"/>
    <property type="match status" value="1"/>
</dbReference>
<dbReference type="GO" id="GO:0016491">
    <property type="term" value="F:oxidoreductase activity"/>
    <property type="evidence" value="ECO:0007669"/>
    <property type="project" value="UniProtKB-ARBA"/>
</dbReference>
<dbReference type="Gene3D" id="3.30.1780.10">
    <property type="entry name" value="ornithine cyclodeaminase, domain 1"/>
    <property type="match status" value="1"/>
</dbReference>
<dbReference type="InterPro" id="IPR036291">
    <property type="entry name" value="NAD(P)-bd_dom_sf"/>
</dbReference>
<evidence type="ECO:0000313" key="3">
    <source>
        <dbReference type="Proteomes" id="UP000501849"/>
    </source>
</evidence>
<sequence>MTLVLTHSDIDALIDRASVYDAVERAHADLATGTAVNPAPANLALHGGGAALPMAASSARHRASAVKMLSDMPFNRDRGLPTQRSTILLMSAETGECSAVLDGRLITAVRTAAASAVATAHLARQSSTALGLIGAGTLAVEHTRAIMRVHPMEKVLVWSRNPATVEAFHARVADLDVSVEYAESPRQVLAAADVVCTLTPSKQPIAHGAWFRPGLHLNAVGAPPRPDHREIDGAGMGSARLVVDSRATALAKSGDVLLAIEEGLLTEDDINVELGDVIIDPRRGRRNEDDITVFNSVGIGLQDLVTAHTLVARAAERGIGRTLDLSA</sequence>
<dbReference type="InterPro" id="IPR003462">
    <property type="entry name" value="ODC_Mu_crystall"/>
</dbReference>
<keyword evidence="3" id="KW-1185">Reference proteome</keyword>
<dbReference type="GO" id="GO:0005737">
    <property type="term" value="C:cytoplasm"/>
    <property type="evidence" value="ECO:0007669"/>
    <property type="project" value="TreeGrafter"/>
</dbReference>
<gene>
    <name evidence="2" type="ORF">EXE63_04535</name>
</gene>
<dbReference type="Proteomes" id="UP000501849">
    <property type="component" value="Chromosome"/>
</dbReference>
<dbReference type="GO" id="GO:0019752">
    <property type="term" value="P:carboxylic acid metabolic process"/>
    <property type="evidence" value="ECO:0007669"/>
    <property type="project" value="UniProtKB-ARBA"/>
</dbReference>
<organism evidence="2 3">
    <name type="scientific">Mycolicibacterium frederiksbergense</name>
    <dbReference type="NCBI Taxonomy" id="117567"/>
    <lineage>
        <taxon>Bacteria</taxon>
        <taxon>Bacillati</taxon>
        <taxon>Actinomycetota</taxon>
        <taxon>Actinomycetes</taxon>
        <taxon>Mycobacteriales</taxon>
        <taxon>Mycobacteriaceae</taxon>
        <taxon>Mycolicibacterium</taxon>
    </lineage>
</organism>
<name>A0A6H0S0M4_9MYCO</name>
<proteinExistence type="inferred from homology"/>
<dbReference type="InterPro" id="IPR023401">
    <property type="entry name" value="ODC_N"/>
</dbReference>